<dbReference type="InterPro" id="IPR038989">
    <property type="entry name" value="UbiJ"/>
</dbReference>
<dbReference type="Pfam" id="PF02036">
    <property type="entry name" value="SCP2"/>
    <property type="match status" value="1"/>
</dbReference>
<comment type="pathway">
    <text evidence="1">Cofactor biosynthesis; ubiquinone biosynthesis.</text>
</comment>
<protein>
    <recommendedName>
        <fullName evidence="1">Ubiquinone biosynthesis accessory factor UbiJ</fullName>
    </recommendedName>
</protein>
<dbReference type="GO" id="GO:0006744">
    <property type="term" value="P:ubiquinone biosynthetic process"/>
    <property type="evidence" value="ECO:0007669"/>
    <property type="project" value="UniProtKB-UniRule"/>
</dbReference>
<gene>
    <name evidence="1" type="primary">ubiJ</name>
    <name evidence="3" type="ORF">AWJ07_08800</name>
</gene>
<dbReference type="InterPro" id="IPR003033">
    <property type="entry name" value="SCP2_sterol-bd_dom"/>
</dbReference>
<evidence type="ECO:0000259" key="2">
    <source>
        <dbReference type="Pfam" id="PF02036"/>
    </source>
</evidence>
<reference evidence="3 4" key="1">
    <citation type="submission" date="2016-01" db="EMBL/GenBank/DDBJ databases">
        <title>Draft genome of the antarctic isolate Shewanella frigidimarina Ag06-30.</title>
        <authorList>
            <person name="Parmeciano Di Noto G."/>
            <person name="Vazquez S."/>
            <person name="Mac Cormack W."/>
            <person name="Iriarte A."/>
            <person name="Quiroga C."/>
        </authorList>
    </citation>
    <scope>NUCLEOTIDE SEQUENCE [LARGE SCALE GENOMIC DNA]</scope>
    <source>
        <strain evidence="3 4">Ag06-30</strain>
    </source>
</reference>
<dbReference type="AlphaFoldDB" id="A0A106BWZ6"/>
<dbReference type="Gene3D" id="3.30.1050.10">
    <property type="entry name" value="SCP2 sterol-binding domain"/>
    <property type="match status" value="1"/>
</dbReference>
<dbReference type="HAMAP" id="MF_02215">
    <property type="entry name" value="UbiJ"/>
    <property type="match status" value="1"/>
</dbReference>
<evidence type="ECO:0000256" key="1">
    <source>
        <dbReference type="HAMAP-Rule" id="MF_02215"/>
    </source>
</evidence>
<comment type="function">
    <text evidence="1">Required for ubiquinone (coenzyme Q) biosynthesis. Binds hydrophobic ubiquinone biosynthetic intermediates via its SCP2 domain and is essential for the stability of the Ubi complex. May constitute a docking platform where Ubi enzymes assemble and access their SCP2-bound polyprenyl substrates.</text>
</comment>
<keyword evidence="1" id="KW-0963">Cytoplasm</keyword>
<dbReference type="PANTHER" id="PTHR38693:SF1">
    <property type="entry name" value="UBIQUINONE BIOSYNTHESIS ACCESSORY FACTOR UBIJ"/>
    <property type="match status" value="1"/>
</dbReference>
<dbReference type="PANTHER" id="PTHR38693">
    <property type="entry name" value="UBIQUINONE BIOSYNTHESIS PROTEIN UBIJ"/>
    <property type="match status" value="1"/>
</dbReference>
<name>A0A106BWZ6_SHEFR</name>
<dbReference type="Proteomes" id="UP000055702">
    <property type="component" value="Unassembled WGS sequence"/>
</dbReference>
<sequence length="206" mass="23531">MTPNHFALLTCAAIETAFNQLPAQAKSDYARQKSLHGKVFCIQLSQLNWPIYLVFAKQIQVLSHYEGDVAVTVRADASTLYQLTEGANLTELIKQDKLSLEGDIQLLQSLSHYLQNIHVDFAEPLSRYIGDAPTHKLVATAKQFNHDIKLVLQKTRSHISQLTTEEYRLAPHKIEWLHFRDNLDELVSQTERIEAKIAQLRDQITQ</sequence>
<dbReference type="InterPro" id="IPR036527">
    <property type="entry name" value="SCP2_sterol-bd_dom_sf"/>
</dbReference>
<accession>A0A106BWZ6</accession>
<evidence type="ECO:0000313" key="4">
    <source>
        <dbReference type="Proteomes" id="UP000055702"/>
    </source>
</evidence>
<dbReference type="SUPFAM" id="SSF55718">
    <property type="entry name" value="SCP-like"/>
    <property type="match status" value="1"/>
</dbReference>
<comment type="subcellular location">
    <subcellularLocation>
        <location evidence="1">Cytoplasm</location>
    </subcellularLocation>
</comment>
<dbReference type="UniPathway" id="UPA00232"/>
<comment type="similarity">
    <text evidence="1">Belongs to the UbiJ family.</text>
</comment>
<feature type="domain" description="SCP2" evidence="2">
    <location>
        <begin position="18"/>
        <end position="114"/>
    </location>
</feature>
<organism evidence="3">
    <name type="scientific">Shewanella frigidimarina</name>
    <dbReference type="NCBI Taxonomy" id="56812"/>
    <lineage>
        <taxon>Bacteria</taxon>
        <taxon>Pseudomonadati</taxon>
        <taxon>Pseudomonadota</taxon>
        <taxon>Gammaproteobacteria</taxon>
        <taxon>Alteromonadales</taxon>
        <taxon>Shewanellaceae</taxon>
        <taxon>Shewanella</taxon>
    </lineage>
</organism>
<dbReference type="GO" id="GO:0005737">
    <property type="term" value="C:cytoplasm"/>
    <property type="evidence" value="ECO:0007669"/>
    <property type="project" value="UniProtKB-SubCell"/>
</dbReference>
<dbReference type="RefSeq" id="WP_059747506.1">
    <property type="nucleotide sequence ID" value="NZ_JBBMQR010000004.1"/>
</dbReference>
<proteinExistence type="inferred from homology"/>
<dbReference type="EMBL" id="LRDC01000062">
    <property type="protein sequence ID" value="KVX00179.1"/>
    <property type="molecule type" value="Genomic_DNA"/>
</dbReference>
<keyword evidence="1" id="KW-0831">Ubiquinone biosynthesis</keyword>
<comment type="caution">
    <text evidence="3">The sequence shown here is derived from an EMBL/GenBank/DDBJ whole genome shotgun (WGS) entry which is preliminary data.</text>
</comment>
<evidence type="ECO:0000313" key="3">
    <source>
        <dbReference type="EMBL" id="KVX00179.1"/>
    </source>
</evidence>